<dbReference type="SUPFAM" id="SSF51395">
    <property type="entry name" value="FMN-linked oxidoreductases"/>
    <property type="match status" value="1"/>
</dbReference>
<dbReference type="PANTHER" id="PTHR43656:SF5">
    <property type="entry name" value="NADH:FLAVIN OXIDOREDUCTASE_NADH OXIDASE N-TERMINAL DOMAIN-CONTAINING PROTEIN"/>
    <property type="match status" value="1"/>
</dbReference>
<evidence type="ECO:0000259" key="5">
    <source>
        <dbReference type="Pfam" id="PF00724"/>
    </source>
</evidence>
<reference evidence="6" key="1">
    <citation type="journal article" date="2020" name="Stud. Mycol.">
        <title>101 Dothideomycetes genomes: a test case for predicting lifestyles and emergence of pathogens.</title>
        <authorList>
            <person name="Haridas S."/>
            <person name="Albert R."/>
            <person name="Binder M."/>
            <person name="Bloem J."/>
            <person name="Labutti K."/>
            <person name="Salamov A."/>
            <person name="Andreopoulos B."/>
            <person name="Baker S."/>
            <person name="Barry K."/>
            <person name="Bills G."/>
            <person name="Bluhm B."/>
            <person name="Cannon C."/>
            <person name="Castanera R."/>
            <person name="Culley D."/>
            <person name="Daum C."/>
            <person name="Ezra D."/>
            <person name="Gonzalez J."/>
            <person name="Henrissat B."/>
            <person name="Kuo A."/>
            <person name="Liang C."/>
            <person name="Lipzen A."/>
            <person name="Lutzoni F."/>
            <person name="Magnuson J."/>
            <person name="Mondo S."/>
            <person name="Nolan M."/>
            <person name="Ohm R."/>
            <person name="Pangilinan J."/>
            <person name="Park H.-J."/>
            <person name="Ramirez L."/>
            <person name="Alfaro M."/>
            <person name="Sun H."/>
            <person name="Tritt A."/>
            <person name="Yoshinaga Y."/>
            <person name="Zwiers L.-H."/>
            <person name="Turgeon B."/>
            <person name="Goodwin S."/>
            <person name="Spatafora J."/>
            <person name="Crous P."/>
            <person name="Grigoriev I."/>
        </authorList>
    </citation>
    <scope>NUCLEOTIDE SEQUENCE</scope>
    <source>
        <strain evidence="6">CBS 113818</strain>
    </source>
</reference>
<proteinExistence type="inferred from homology"/>
<evidence type="ECO:0000313" key="6">
    <source>
        <dbReference type="EMBL" id="KAF2819102.1"/>
    </source>
</evidence>
<keyword evidence="2" id="KW-0285">Flavoprotein</keyword>
<keyword evidence="4" id="KW-0560">Oxidoreductase</keyword>
<dbReference type="PANTHER" id="PTHR43656">
    <property type="entry name" value="BINDING OXIDOREDUCTASE, PUTATIVE (AFU_ORTHOLOGUE AFUA_2G08260)-RELATED"/>
    <property type="match status" value="1"/>
</dbReference>
<dbReference type="EMBL" id="MU006246">
    <property type="protein sequence ID" value="KAF2819102.1"/>
    <property type="molecule type" value="Genomic_DNA"/>
</dbReference>
<evidence type="ECO:0000256" key="1">
    <source>
        <dbReference type="ARBA" id="ARBA00005979"/>
    </source>
</evidence>
<comment type="similarity">
    <text evidence="1">Belongs to the NADH:flavin oxidoreductase/NADH oxidase family.</text>
</comment>
<evidence type="ECO:0000256" key="2">
    <source>
        <dbReference type="ARBA" id="ARBA00022630"/>
    </source>
</evidence>
<accession>A0A6A6ZDB3</accession>
<keyword evidence="7" id="KW-1185">Reference proteome</keyword>
<dbReference type="OrthoDB" id="1663137at2759"/>
<dbReference type="AlphaFoldDB" id="A0A6A6ZDB3"/>
<dbReference type="Proteomes" id="UP000799424">
    <property type="component" value="Unassembled WGS sequence"/>
</dbReference>
<keyword evidence="3" id="KW-0288">FMN</keyword>
<evidence type="ECO:0000256" key="3">
    <source>
        <dbReference type="ARBA" id="ARBA00022643"/>
    </source>
</evidence>
<name>A0A6A6ZDB3_9PLEO</name>
<dbReference type="GO" id="GO:0016491">
    <property type="term" value="F:oxidoreductase activity"/>
    <property type="evidence" value="ECO:0007669"/>
    <property type="project" value="UniProtKB-KW"/>
</dbReference>
<feature type="domain" description="NADH:flavin oxidoreductase/NADH oxidase N-terminal" evidence="5">
    <location>
        <begin position="18"/>
        <end position="362"/>
    </location>
</feature>
<dbReference type="CDD" id="cd04733">
    <property type="entry name" value="OYE_like_2_FMN"/>
    <property type="match status" value="1"/>
</dbReference>
<dbReference type="InterPro" id="IPR051799">
    <property type="entry name" value="NADH_flavin_oxidoreductase"/>
</dbReference>
<dbReference type="GO" id="GO:0010181">
    <property type="term" value="F:FMN binding"/>
    <property type="evidence" value="ECO:0007669"/>
    <property type="project" value="InterPro"/>
</dbReference>
<dbReference type="Gene3D" id="3.20.20.70">
    <property type="entry name" value="Aldolase class I"/>
    <property type="match status" value="1"/>
</dbReference>
<gene>
    <name evidence="6" type="ORF">CC86DRAFT_146611</name>
</gene>
<organism evidence="6 7">
    <name type="scientific">Ophiobolus disseminans</name>
    <dbReference type="NCBI Taxonomy" id="1469910"/>
    <lineage>
        <taxon>Eukaryota</taxon>
        <taxon>Fungi</taxon>
        <taxon>Dikarya</taxon>
        <taxon>Ascomycota</taxon>
        <taxon>Pezizomycotina</taxon>
        <taxon>Dothideomycetes</taxon>
        <taxon>Pleosporomycetidae</taxon>
        <taxon>Pleosporales</taxon>
        <taxon>Pleosporineae</taxon>
        <taxon>Phaeosphaeriaceae</taxon>
        <taxon>Ophiobolus</taxon>
    </lineage>
</organism>
<dbReference type="InterPro" id="IPR001155">
    <property type="entry name" value="OxRdtase_FMN_N"/>
</dbReference>
<evidence type="ECO:0000313" key="7">
    <source>
        <dbReference type="Proteomes" id="UP000799424"/>
    </source>
</evidence>
<sequence>MGPRRYEAEKKDFSPLGKPLDFAFSKKTAQNRFLKGAMTERLSSWDPKNLEVRGVPSKNLINVYRRWGEGEFGVILTGNIMIEYDHLEAAGNPIIPRGSAYEGERFEAFRELATQSKKYGSLIVGQVSHPGRQVAENIQKHPISASDVQLEGNVMGMTFAKPREATDEDIQNVIEGFAHAAEYLEKAGYDGIQLHGAHGYLLAQFLSPSTNRRTDKYGGSLENRARIITEIGQEVRRRTSESFVLGIKLNSVEFQEKGFDTQEAATLCKLLEDNTFDFVELSGGTYEQLAFGHKRESTKKREAFFLDFAEKITPSLSKTRTYVTGGLKTASAMTDALQTVDGVGLARPVCLEPELPRQIISGEVDAAINQLTDDNDFGATNVAAGTQIRQLGKDQRPIDLSVEENLKAFQKDVGTWSKGFEEDKDGSKYGYVDIQSVESVPYGGAAPAL</sequence>
<dbReference type="InterPro" id="IPR013785">
    <property type="entry name" value="Aldolase_TIM"/>
</dbReference>
<dbReference type="Pfam" id="PF00724">
    <property type="entry name" value="Oxidored_FMN"/>
    <property type="match status" value="1"/>
</dbReference>
<protein>
    <submittedName>
        <fullName evidence="6">FMN-linked oxidoreductase</fullName>
    </submittedName>
</protein>
<evidence type="ECO:0000256" key="4">
    <source>
        <dbReference type="ARBA" id="ARBA00023002"/>
    </source>
</evidence>